<sequence>MHLAELNIAYPKYPLDDARMADFVDNLVRINTMASKMPGFVWINKDESGHAFAQQTPWPGAAANLTVWESVEQLEHFVWNTVHKRFYNRKNEWFETMTAHHFVMWWVPEGHRPSLLEAKAKLDLLQAEGDSDEAFTWAHLPHVKLWQSQRCG</sequence>
<dbReference type="RefSeq" id="WP_322186987.1">
    <property type="nucleotide sequence ID" value="NZ_JAXLPB010000003.1"/>
</dbReference>
<accession>A0ABU5I2N7</accession>
<dbReference type="Proteomes" id="UP001294412">
    <property type="component" value="Unassembled WGS sequence"/>
</dbReference>
<evidence type="ECO:0000313" key="2">
    <source>
        <dbReference type="EMBL" id="MDY8109496.1"/>
    </source>
</evidence>
<dbReference type="InterPro" id="IPR021708">
    <property type="entry name" value="DUF3291"/>
</dbReference>
<proteinExistence type="predicted"/>
<name>A0ABU5I2N7_9HYPH</name>
<dbReference type="InterPro" id="IPR011008">
    <property type="entry name" value="Dimeric_a/b-barrel"/>
</dbReference>
<evidence type="ECO:0000313" key="3">
    <source>
        <dbReference type="Proteomes" id="UP001294412"/>
    </source>
</evidence>
<dbReference type="Pfam" id="PF11695">
    <property type="entry name" value="DUF3291"/>
    <property type="match status" value="1"/>
</dbReference>
<protein>
    <submittedName>
        <fullName evidence="2">DUF3291 domain-containing protein</fullName>
    </submittedName>
</protein>
<dbReference type="EMBL" id="JAXLPB010000003">
    <property type="protein sequence ID" value="MDY8109496.1"/>
    <property type="molecule type" value="Genomic_DNA"/>
</dbReference>
<gene>
    <name evidence="2" type="ORF">U0C82_10130</name>
</gene>
<feature type="domain" description="DUF3291" evidence="1">
    <location>
        <begin position="3"/>
        <end position="139"/>
    </location>
</feature>
<comment type="caution">
    <text evidence="2">The sequence shown here is derived from an EMBL/GenBank/DDBJ whole genome shotgun (WGS) entry which is preliminary data.</text>
</comment>
<evidence type="ECO:0000259" key="1">
    <source>
        <dbReference type="Pfam" id="PF11695"/>
    </source>
</evidence>
<organism evidence="2 3">
    <name type="scientific">Fulvimarina uroteuthidis</name>
    <dbReference type="NCBI Taxonomy" id="3098149"/>
    <lineage>
        <taxon>Bacteria</taxon>
        <taxon>Pseudomonadati</taxon>
        <taxon>Pseudomonadota</taxon>
        <taxon>Alphaproteobacteria</taxon>
        <taxon>Hyphomicrobiales</taxon>
        <taxon>Aurantimonadaceae</taxon>
        <taxon>Fulvimarina</taxon>
    </lineage>
</organism>
<keyword evidence="3" id="KW-1185">Reference proteome</keyword>
<dbReference type="SUPFAM" id="SSF54909">
    <property type="entry name" value="Dimeric alpha+beta barrel"/>
    <property type="match status" value="1"/>
</dbReference>
<reference evidence="2 3" key="1">
    <citation type="submission" date="2023-12" db="EMBL/GenBank/DDBJ databases">
        <title>Description of Novel Strain Fulvimarina sp. 2208YS6-2-32 isolated from Uroteuthis (Photololigo) edulis.</title>
        <authorList>
            <person name="Park J.-S."/>
        </authorList>
    </citation>
    <scope>NUCLEOTIDE SEQUENCE [LARGE SCALE GENOMIC DNA]</scope>
    <source>
        <strain evidence="2 3">2208YS6-2-32</strain>
    </source>
</reference>